<organism evidence="3 4">
    <name type="scientific">Blepharisma stoltei</name>
    <dbReference type="NCBI Taxonomy" id="1481888"/>
    <lineage>
        <taxon>Eukaryota</taxon>
        <taxon>Sar</taxon>
        <taxon>Alveolata</taxon>
        <taxon>Ciliophora</taxon>
        <taxon>Postciliodesmatophora</taxon>
        <taxon>Heterotrichea</taxon>
        <taxon>Heterotrichida</taxon>
        <taxon>Blepharismidae</taxon>
        <taxon>Blepharisma</taxon>
    </lineage>
</organism>
<proteinExistence type="predicted"/>
<feature type="region of interest" description="Disordered" evidence="1">
    <location>
        <begin position="372"/>
        <end position="452"/>
    </location>
</feature>
<sequence>MLLTTIFCITILLIPSTQANTDSFLGLLESENLYHQVSSCPIGNCKYTQSEIDSRGQSWPTYCYSCTDGEEEVTFRKMYSPMSWTYYTSQAEGNPNYQFRVIEQIERCIGNNVEIDKQGKSWKLWCYENGSNVKFEITGDENNWTYLEDYDSGYSRYEYRRIIGENMVFLEEKNEDEGNLFLMISADDDEDLNTYFLENSRENVDSDEIVGTDGNITISSDINDILSPDYIENLGGIEEEIYEMDMETSLQNEGSASISGISEEEEEESEIFEESLNNINATAGEEESIPFDENDFKNQDFASKENIIENFSTSSFDLDGSSDDLDESSTSFDKNTVETDFDESLVDTLKSSTDHNEASIDIDKIPIEVDENPVNIDEGPITTDGNSTIEAGENSVKDNENSVYPYESSVSIDESSASIDESSVNIDKSSGSIDKSSGNIDGSSADINESSRNNENLANFEKSSVFSGENVNTINNATTGNHEEELINAGIENNEQEEIEDKSTSIDQESETSPIAPQKNTDDDDDIVCFDNQEPLEASISIPNDEEFVYTPVKQVRPFDIIPPVSQKDTDNPCFNLERDRSGRYFIKHYTENNTSIEYEKDQNDNYIWDSLSLSRVPKDKSQEIEEIDVSNIDLLCICPLYDNNGKLIELEQDRIQNGIFWEVNYEGENKIKYLPSISEEEKSQGMYMIDNNTGFRLRMFQ</sequence>
<feature type="signal peptide" evidence="2">
    <location>
        <begin position="1"/>
        <end position="19"/>
    </location>
</feature>
<evidence type="ECO:0000256" key="2">
    <source>
        <dbReference type="SAM" id="SignalP"/>
    </source>
</evidence>
<name>A0AAU9JYF7_9CILI</name>
<reference evidence="3" key="1">
    <citation type="submission" date="2021-09" db="EMBL/GenBank/DDBJ databases">
        <authorList>
            <consortium name="AG Swart"/>
            <person name="Singh M."/>
            <person name="Singh A."/>
            <person name="Seah K."/>
            <person name="Emmerich C."/>
        </authorList>
    </citation>
    <scope>NUCLEOTIDE SEQUENCE</scope>
    <source>
        <strain evidence="3">ATCC30299</strain>
    </source>
</reference>
<keyword evidence="2" id="KW-0732">Signal</keyword>
<evidence type="ECO:0000313" key="3">
    <source>
        <dbReference type="EMBL" id="CAG9326748.1"/>
    </source>
</evidence>
<comment type="caution">
    <text evidence="3">The sequence shown here is derived from an EMBL/GenBank/DDBJ whole genome shotgun (WGS) entry which is preliminary data.</text>
</comment>
<evidence type="ECO:0000256" key="1">
    <source>
        <dbReference type="SAM" id="MobiDB-lite"/>
    </source>
</evidence>
<feature type="region of interest" description="Disordered" evidence="1">
    <location>
        <begin position="248"/>
        <end position="272"/>
    </location>
</feature>
<feature type="compositionally biased region" description="Polar residues" evidence="1">
    <location>
        <begin position="505"/>
        <end position="519"/>
    </location>
</feature>
<feature type="compositionally biased region" description="Acidic residues" evidence="1">
    <location>
        <begin position="262"/>
        <end position="272"/>
    </location>
</feature>
<dbReference type="AlphaFoldDB" id="A0AAU9JYF7"/>
<gene>
    <name evidence="3" type="ORF">BSTOLATCC_MIC42015</name>
</gene>
<dbReference type="Proteomes" id="UP001162131">
    <property type="component" value="Unassembled WGS sequence"/>
</dbReference>
<feature type="chain" id="PRO_5043482420" evidence="2">
    <location>
        <begin position="20"/>
        <end position="702"/>
    </location>
</feature>
<evidence type="ECO:0000313" key="4">
    <source>
        <dbReference type="Proteomes" id="UP001162131"/>
    </source>
</evidence>
<feature type="region of interest" description="Disordered" evidence="1">
    <location>
        <begin position="491"/>
        <end position="524"/>
    </location>
</feature>
<keyword evidence="4" id="KW-1185">Reference proteome</keyword>
<protein>
    <submittedName>
        <fullName evidence="3">Uncharacterized protein</fullName>
    </submittedName>
</protein>
<dbReference type="EMBL" id="CAJZBQ010000041">
    <property type="protein sequence ID" value="CAG9326748.1"/>
    <property type="molecule type" value="Genomic_DNA"/>
</dbReference>
<feature type="compositionally biased region" description="Low complexity" evidence="1">
    <location>
        <begin position="408"/>
        <end position="444"/>
    </location>
</feature>
<accession>A0AAU9JYF7</accession>